<dbReference type="InterPro" id="IPR011049">
    <property type="entry name" value="Serralysin-like_metalloprot_C"/>
</dbReference>
<dbReference type="EMBL" id="LMTZ01000155">
    <property type="protein sequence ID" value="KST62481.1"/>
    <property type="molecule type" value="Genomic_DNA"/>
</dbReference>
<sequence length="768" mass="84844">MNKSTELDKQLFYEQLQEEVSTTGGSIRKSIQDLFSRAPDVTSTKREPVKKLPRGFRQSEIGRVENEVTIPEFTIQVYTPGSDLAVGTAKNQLIYARDGNDTLIGFNPYDNQPNEIQIDILVGDLPIIQPPTPRNWSDRFVLGDAKQPFYSDAGFNDFGLILDFQTDQDVIQLHGSRKDYRLAESFLGTEIYYEPKKSKGKSDFIGFLPFVNDLNLRDNYFQFEGKGKKRGGKPRVKKSTQLGTIGFDLTASAAVDIRGNVYTAGYTSGSLGGTNAGGQDALLVKYDPHGKLEWIEQFGTSDVDTIYGMATDKRGNIYLTGLTGGDLAAPKQASSTDAWIAKYDGNGNRLWIDQFGTDVINQAFDIDVDNDGNVYVSGLTVKDTESEEAFASTDDYWITKYDTNGNRQWFEEFGSAENPNGFNFDESYGVAVTDDGSSVYASGWTFGNLGGENAGLYDAWVGKYDNNGNEVWLKQFGTPTYEFSWDVDTDSKGNAYAIGWTLGDLGGKNAGLYDAWLAKYDKDGNQEWIQQYGTSGDDQAFGVEVDNKGDVYVVGYTNQVSRKRNTGSFDAWVVKYDENGNQKWDKRFGAPSLDQALGVSVDNVTDSLYVTGSTGSSFGGKATGITDSWVAKLDTNSGRLQRFTDKQKRSGRKLNGTAGDDRIISTKKRDIITGGGGDDIFVYQNFRDGKDTITDFDTTDDLIDVSSIFASPKYHSTTPFDDYVQLIQKDSSTVVQINPFGDARDSFKTLVTLDNVIATELTQSNFII</sequence>
<dbReference type="PANTHER" id="PTHR35580:SF1">
    <property type="entry name" value="PHYTASE-LIKE DOMAIN-CONTAINING PROTEIN"/>
    <property type="match status" value="1"/>
</dbReference>
<dbReference type="InterPro" id="IPR052918">
    <property type="entry name" value="Motility_Chemotaxis_Reg"/>
</dbReference>
<dbReference type="PANTHER" id="PTHR35580">
    <property type="entry name" value="CELL SURFACE GLYCOPROTEIN (S-LAYER PROTEIN)-LIKE PROTEIN"/>
    <property type="match status" value="1"/>
</dbReference>
<dbReference type="InterPro" id="IPR010620">
    <property type="entry name" value="SBBP_repeat"/>
</dbReference>
<dbReference type="SUPFAM" id="SSF101898">
    <property type="entry name" value="NHL repeat"/>
    <property type="match status" value="1"/>
</dbReference>
<reference evidence="1 2" key="1">
    <citation type="journal article" date="2015" name="Genome Announc.">
        <title>Draft Genome of the Euendolithic (true boring) Cyanobacterium Mastigocoleus testarum strain BC008.</title>
        <authorList>
            <person name="Guida B.S."/>
            <person name="Garcia-Pichel F."/>
        </authorList>
    </citation>
    <scope>NUCLEOTIDE SEQUENCE [LARGE SCALE GENOMIC DNA]</scope>
    <source>
        <strain evidence="1 2">BC008</strain>
    </source>
</reference>
<accession>A0A0V7ZDD2</accession>
<dbReference type="Proteomes" id="UP000053372">
    <property type="component" value="Unassembled WGS sequence"/>
</dbReference>
<dbReference type="AlphaFoldDB" id="A0A0V7ZDD2"/>
<dbReference type="Gene3D" id="2.150.10.10">
    <property type="entry name" value="Serralysin-like metalloprotease, C-terminal"/>
    <property type="match status" value="2"/>
</dbReference>
<dbReference type="InterPro" id="IPR019960">
    <property type="entry name" value="T1SS_VCA0849"/>
</dbReference>
<evidence type="ECO:0000313" key="2">
    <source>
        <dbReference type="Proteomes" id="UP000053372"/>
    </source>
</evidence>
<protein>
    <recommendedName>
        <fullName evidence="3">Hemolysin</fullName>
    </recommendedName>
</protein>
<dbReference type="Gene3D" id="2.120.10.30">
    <property type="entry name" value="TolB, C-terminal domain"/>
    <property type="match status" value="1"/>
</dbReference>
<dbReference type="SUPFAM" id="SSF51120">
    <property type="entry name" value="beta-Roll"/>
    <property type="match status" value="2"/>
</dbReference>
<comment type="caution">
    <text evidence="1">The sequence shown here is derived from an EMBL/GenBank/DDBJ whole genome shotgun (WGS) entry which is preliminary data.</text>
</comment>
<keyword evidence="2" id="KW-1185">Reference proteome</keyword>
<dbReference type="InterPro" id="IPR011042">
    <property type="entry name" value="6-blade_b-propeller_TolB-like"/>
</dbReference>
<evidence type="ECO:0008006" key="3">
    <source>
        <dbReference type="Google" id="ProtNLM"/>
    </source>
</evidence>
<dbReference type="Pfam" id="PF06739">
    <property type="entry name" value="SBBP"/>
    <property type="match status" value="2"/>
</dbReference>
<dbReference type="NCBIfam" id="TIGR03661">
    <property type="entry name" value="T1SS_VCA0849"/>
    <property type="match status" value="1"/>
</dbReference>
<evidence type="ECO:0000313" key="1">
    <source>
        <dbReference type="EMBL" id="KST62481.1"/>
    </source>
</evidence>
<gene>
    <name evidence="1" type="ORF">BC008_09945</name>
</gene>
<dbReference type="InterPro" id="IPR001343">
    <property type="entry name" value="Hemolysn_Ca-bd"/>
</dbReference>
<dbReference type="Pfam" id="PF00353">
    <property type="entry name" value="HemolysinCabind"/>
    <property type="match status" value="2"/>
</dbReference>
<proteinExistence type="predicted"/>
<dbReference type="GO" id="GO:0005509">
    <property type="term" value="F:calcium ion binding"/>
    <property type="evidence" value="ECO:0007669"/>
    <property type="project" value="InterPro"/>
</dbReference>
<organism evidence="1 2">
    <name type="scientific">Mastigocoleus testarum BC008</name>
    <dbReference type="NCBI Taxonomy" id="371196"/>
    <lineage>
        <taxon>Bacteria</taxon>
        <taxon>Bacillati</taxon>
        <taxon>Cyanobacteriota</taxon>
        <taxon>Cyanophyceae</taxon>
        <taxon>Nostocales</taxon>
        <taxon>Hapalosiphonaceae</taxon>
        <taxon>Mastigocoleus</taxon>
    </lineage>
</organism>
<dbReference type="RefSeq" id="WP_058184687.1">
    <property type="nucleotide sequence ID" value="NZ_LMTZ01000155.1"/>
</dbReference>
<name>A0A0V7ZDD2_9CYAN</name>